<dbReference type="CDD" id="cd02205">
    <property type="entry name" value="CBS_pair_SF"/>
    <property type="match status" value="1"/>
</dbReference>
<dbReference type="STRING" id="869212.Turpa_0251"/>
<dbReference type="Proteomes" id="UP000006048">
    <property type="component" value="Chromosome"/>
</dbReference>
<keyword evidence="9" id="KW-1185">Reference proteome</keyword>
<evidence type="ECO:0000256" key="6">
    <source>
        <dbReference type="PROSITE-ProRule" id="PRU00703"/>
    </source>
</evidence>
<dbReference type="SMART" id="SM01091">
    <property type="entry name" value="CorC_HlyC"/>
    <property type="match status" value="1"/>
</dbReference>
<reference evidence="8 9" key="1">
    <citation type="submission" date="2012-06" db="EMBL/GenBank/DDBJ databases">
        <title>The complete chromosome of genome of Turneriella parva DSM 21527.</title>
        <authorList>
            <consortium name="US DOE Joint Genome Institute (JGI-PGF)"/>
            <person name="Lucas S."/>
            <person name="Han J."/>
            <person name="Lapidus A."/>
            <person name="Bruce D."/>
            <person name="Goodwin L."/>
            <person name="Pitluck S."/>
            <person name="Peters L."/>
            <person name="Kyrpides N."/>
            <person name="Mavromatis K."/>
            <person name="Ivanova N."/>
            <person name="Mikhailova N."/>
            <person name="Chertkov O."/>
            <person name="Detter J.C."/>
            <person name="Tapia R."/>
            <person name="Han C."/>
            <person name="Land M."/>
            <person name="Hauser L."/>
            <person name="Markowitz V."/>
            <person name="Cheng J.-F."/>
            <person name="Hugenholtz P."/>
            <person name="Woyke T."/>
            <person name="Wu D."/>
            <person name="Gronow S."/>
            <person name="Wellnitz S."/>
            <person name="Brambilla E."/>
            <person name="Klenk H.-P."/>
            <person name="Eisen J.A."/>
        </authorList>
    </citation>
    <scope>NUCLEOTIDE SEQUENCE [LARGE SCALE GENOMIC DNA]</scope>
    <source>
        <strain evidence="9">ATCC BAA-1111 / DSM 21527 / NCTC 11395 / H</strain>
    </source>
</reference>
<keyword evidence="3" id="KW-0472">Membrane</keyword>
<keyword evidence="5 6" id="KW-0129">CBS domain</keyword>
<feature type="domain" description="CBS" evidence="7">
    <location>
        <begin position="58"/>
        <end position="120"/>
    </location>
</feature>
<gene>
    <name evidence="8" type="ordered locus">Turpa_0251</name>
</gene>
<dbReference type="GO" id="GO:0005886">
    <property type="term" value="C:plasma membrane"/>
    <property type="evidence" value="ECO:0007669"/>
    <property type="project" value="UniProtKB-SubCell"/>
</dbReference>
<protein>
    <submittedName>
        <fullName evidence="8">CBS domain containing protein</fullName>
    </submittedName>
</protein>
<evidence type="ECO:0000256" key="5">
    <source>
        <dbReference type="ARBA" id="ARBA00023122"/>
    </source>
</evidence>
<dbReference type="Pfam" id="PF03471">
    <property type="entry name" value="CorC_HlyC"/>
    <property type="match status" value="1"/>
</dbReference>
<dbReference type="InterPro" id="IPR000644">
    <property type="entry name" value="CBS_dom"/>
</dbReference>
<dbReference type="HOGENOM" id="CLU_015237_3_0_12"/>
<dbReference type="InterPro" id="IPR046342">
    <property type="entry name" value="CBS_dom_sf"/>
</dbReference>
<dbReference type="SMART" id="SM00116">
    <property type="entry name" value="CBS"/>
    <property type="match status" value="2"/>
</dbReference>
<feature type="domain" description="CBS" evidence="7">
    <location>
        <begin position="126"/>
        <end position="183"/>
    </location>
</feature>
<comment type="similarity">
    <text evidence="2">Belongs to the UPF0053 family.</text>
</comment>
<evidence type="ECO:0000256" key="1">
    <source>
        <dbReference type="ARBA" id="ARBA00004651"/>
    </source>
</evidence>
<dbReference type="Gene3D" id="3.10.580.10">
    <property type="entry name" value="CBS-domain"/>
    <property type="match status" value="1"/>
</dbReference>
<organism evidence="8 9">
    <name type="scientific">Turneriella parva (strain ATCC BAA-1111 / DSM 21527 / NCTC 11395 / H)</name>
    <name type="common">Leptospira parva</name>
    <dbReference type="NCBI Taxonomy" id="869212"/>
    <lineage>
        <taxon>Bacteria</taxon>
        <taxon>Pseudomonadati</taxon>
        <taxon>Spirochaetota</taxon>
        <taxon>Spirochaetia</taxon>
        <taxon>Leptospirales</taxon>
        <taxon>Leptospiraceae</taxon>
        <taxon>Turneriella</taxon>
    </lineage>
</organism>
<accession>I4B0V4</accession>
<evidence type="ECO:0000256" key="4">
    <source>
        <dbReference type="ARBA" id="ARBA00022737"/>
    </source>
</evidence>
<dbReference type="InterPro" id="IPR036318">
    <property type="entry name" value="FAD-bd_PCMH-like_sf"/>
</dbReference>
<dbReference type="AlphaFoldDB" id="I4B0V4"/>
<dbReference type="PROSITE" id="PS51371">
    <property type="entry name" value="CBS"/>
    <property type="match status" value="2"/>
</dbReference>
<proteinExistence type="inferred from homology"/>
<evidence type="ECO:0000256" key="3">
    <source>
        <dbReference type="ARBA" id="ARBA00022475"/>
    </source>
</evidence>
<dbReference type="CDD" id="cd04590">
    <property type="entry name" value="CBS_pair_CorC_HlyC_assoc"/>
    <property type="match status" value="1"/>
</dbReference>
<dbReference type="InterPro" id="IPR016169">
    <property type="entry name" value="FAD-bd_PCMH_sub2"/>
</dbReference>
<evidence type="ECO:0000259" key="7">
    <source>
        <dbReference type="PROSITE" id="PS51371"/>
    </source>
</evidence>
<name>I4B0V4_TURPD</name>
<dbReference type="EMBL" id="CP002959">
    <property type="protein sequence ID" value="AFM10911.1"/>
    <property type="molecule type" value="Genomic_DNA"/>
</dbReference>
<dbReference type="InterPro" id="IPR044751">
    <property type="entry name" value="Ion_transp-like_CBS"/>
</dbReference>
<keyword evidence="4" id="KW-0677">Repeat</keyword>
<dbReference type="Pfam" id="PF00571">
    <property type="entry name" value="CBS"/>
    <property type="match status" value="2"/>
</dbReference>
<dbReference type="InterPro" id="IPR005170">
    <property type="entry name" value="Transptr-assoc_dom"/>
</dbReference>
<comment type="subcellular location">
    <subcellularLocation>
        <location evidence="1">Cell membrane</location>
        <topology evidence="1">Multi-pass membrane protein</topology>
    </subcellularLocation>
</comment>
<keyword evidence="3" id="KW-1003">Cell membrane</keyword>
<dbReference type="GO" id="GO:0050660">
    <property type="term" value="F:flavin adenine dinucleotide binding"/>
    <property type="evidence" value="ECO:0007669"/>
    <property type="project" value="InterPro"/>
</dbReference>
<dbReference type="RefSeq" id="WP_014801432.1">
    <property type="nucleotide sequence ID" value="NC_018020.1"/>
</dbReference>
<evidence type="ECO:0000313" key="8">
    <source>
        <dbReference type="EMBL" id="AFM10911.1"/>
    </source>
</evidence>
<dbReference type="FunFam" id="3.10.580.10:FF:000002">
    <property type="entry name" value="Magnesium/cobalt efflux protein CorC"/>
    <property type="match status" value="1"/>
</dbReference>
<evidence type="ECO:0000313" key="9">
    <source>
        <dbReference type="Proteomes" id="UP000006048"/>
    </source>
</evidence>
<dbReference type="Gene3D" id="3.30.465.10">
    <property type="match status" value="1"/>
</dbReference>
<dbReference type="PANTHER" id="PTHR22777">
    <property type="entry name" value="HEMOLYSIN-RELATED"/>
    <property type="match status" value="1"/>
</dbReference>
<evidence type="ECO:0000256" key="2">
    <source>
        <dbReference type="ARBA" id="ARBA00006337"/>
    </source>
</evidence>
<dbReference type="SUPFAM" id="SSF54631">
    <property type="entry name" value="CBS-domain pair"/>
    <property type="match status" value="1"/>
</dbReference>
<dbReference type="KEGG" id="tpx:Turpa_0251"/>
<dbReference type="OrthoDB" id="9798188at2"/>
<dbReference type="PANTHER" id="PTHR22777:SF32">
    <property type="entry name" value="UPF0053 INNER MEMBRANE PROTEIN YFJD"/>
    <property type="match status" value="1"/>
</dbReference>
<sequence>MARRRKFTNTLRKVFGRKKSLREKLIQFFKANKISARNEQMQMILEIMELHETRAADVKTAEVNLTSVAIGASLKEIETVFRKTGHSRIPVFENREGLRHYHGVLFVKDLIALTPAQRKKFDLASHLRKPLVVPESQSVLSLMREMRLNRHHLALTVNEHGDVTGMITLEDILEEIVGEIQDEYDSVSKQVMQIEPKVYRVDARMSLSDLNDELALNLPEEKFHSVAGFVLHSLTGELKEKASFTYGNARFTLLKFKHRQVKSVVIDLSGRATA</sequence>
<dbReference type="SUPFAM" id="SSF56176">
    <property type="entry name" value="FAD-binding/transporter-associated domain-like"/>
    <property type="match status" value="1"/>
</dbReference>